<evidence type="ECO:0000256" key="1">
    <source>
        <dbReference type="ARBA" id="ARBA00022679"/>
    </source>
</evidence>
<dbReference type="PANTHER" id="PTHR34069">
    <property type="entry name" value="3-OXOACYL-[ACYL-CARRIER-PROTEIN] SYNTHASE 3"/>
    <property type="match status" value="1"/>
</dbReference>
<dbReference type="Pfam" id="PF08541">
    <property type="entry name" value="ACP_syn_III_C"/>
    <property type="match status" value="1"/>
</dbReference>
<dbReference type="CDD" id="cd00827">
    <property type="entry name" value="init_cond_enzymes"/>
    <property type="match status" value="1"/>
</dbReference>
<dbReference type="EC" id="2.3.3.10" evidence="4"/>
<dbReference type="NCBIfam" id="NF003274">
    <property type="entry name" value="PRK04262.1"/>
    <property type="match status" value="1"/>
</dbReference>
<keyword evidence="2 4" id="KW-0012">Acyltransferase</keyword>
<comment type="caution">
    <text evidence="4">The sequence shown here is derived from an EMBL/GenBank/DDBJ whole genome shotgun (WGS) entry which is preliminary data.</text>
</comment>
<accession>A0A6B1DTL2</accession>
<evidence type="ECO:0000256" key="2">
    <source>
        <dbReference type="ARBA" id="ARBA00023315"/>
    </source>
</evidence>
<dbReference type="NCBIfam" id="TIGR00748">
    <property type="entry name" value="HMG_CoA_syn_Arc"/>
    <property type="match status" value="1"/>
</dbReference>
<dbReference type="InterPro" id="IPR004656">
    <property type="entry name" value="HMG_CoA_Synthase"/>
</dbReference>
<proteinExistence type="predicted"/>
<protein>
    <submittedName>
        <fullName evidence="4">Hydroxymethylglutaryl-CoA synthase</fullName>
        <ecNumber evidence="4">2.3.3.10</ecNumber>
    </submittedName>
</protein>
<organism evidence="4">
    <name type="scientific">Caldilineaceae bacterium SB0662_bin_9</name>
    <dbReference type="NCBI Taxonomy" id="2605258"/>
    <lineage>
        <taxon>Bacteria</taxon>
        <taxon>Bacillati</taxon>
        <taxon>Chloroflexota</taxon>
        <taxon>Caldilineae</taxon>
        <taxon>Caldilineales</taxon>
        <taxon>Caldilineaceae</taxon>
    </lineage>
</organism>
<dbReference type="SUPFAM" id="SSF53901">
    <property type="entry name" value="Thiolase-like"/>
    <property type="match status" value="2"/>
</dbReference>
<gene>
    <name evidence="4" type="ORF">F4Y08_08225</name>
</gene>
<keyword evidence="1 4" id="KW-0808">Transferase</keyword>
<dbReference type="GO" id="GO:0044550">
    <property type="term" value="P:secondary metabolite biosynthetic process"/>
    <property type="evidence" value="ECO:0007669"/>
    <property type="project" value="TreeGrafter"/>
</dbReference>
<dbReference type="InterPro" id="IPR013747">
    <property type="entry name" value="ACP_syn_III_C"/>
</dbReference>
<dbReference type="AlphaFoldDB" id="A0A6B1DTL2"/>
<feature type="domain" description="Beta-ketoacyl-[acyl-carrier-protein] synthase III C-terminal" evidence="3">
    <location>
        <begin position="233"/>
        <end position="312"/>
    </location>
</feature>
<dbReference type="PANTHER" id="PTHR34069:SF2">
    <property type="entry name" value="BETA-KETOACYL-[ACYL-CARRIER-PROTEIN] SYNTHASE III"/>
    <property type="match status" value="1"/>
</dbReference>
<name>A0A6B1DTL2_9CHLR</name>
<dbReference type="InterPro" id="IPR016039">
    <property type="entry name" value="Thiolase-like"/>
</dbReference>
<dbReference type="Gene3D" id="3.40.47.10">
    <property type="match status" value="1"/>
</dbReference>
<dbReference type="GO" id="GO:0004421">
    <property type="term" value="F:hydroxymethylglutaryl-CoA synthase activity"/>
    <property type="evidence" value="ECO:0007669"/>
    <property type="project" value="UniProtKB-EC"/>
</dbReference>
<evidence type="ECO:0000313" key="4">
    <source>
        <dbReference type="EMBL" id="MYD90306.1"/>
    </source>
</evidence>
<sequence>MEVLQHPQHDTNRNAIGRPVGIMGHGAYIPRYRLPAREIARVWSDPDTVPVGQEKSVPGQDEDTATMCMEASANALSRAGVPPSAIEAVWIGSESHPYAVKSTGTIVAEAIGATPLTLAADLEFACKAGTEALQAGMGFVGSGRGTYALVAGMDTAQSRPGDALEYTAAAGGAVLILGPAEEAPVTINHALSWVTDTPDFWRRPNQPYPMHAGRFTGEPGYFQHVLAAGRKLMEDSGTQPSDYHHVVVHQPNLKFATRVLTDMGFQPDQWRRGLLVGKIGNTYAGSTLLGLSAILDRADAGDRVLAVSYGSGGGSDAIDMTVTRDPAAWRSKAPETADYLARRVVIDYATYARMRDKIQT</sequence>
<evidence type="ECO:0000259" key="3">
    <source>
        <dbReference type="Pfam" id="PF08541"/>
    </source>
</evidence>
<dbReference type="EMBL" id="VXPY01000056">
    <property type="protein sequence ID" value="MYD90306.1"/>
    <property type="molecule type" value="Genomic_DNA"/>
</dbReference>
<reference evidence="4" key="1">
    <citation type="submission" date="2019-09" db="EMBL/GenBank/DDBJ databases">
        <title>Characterisation of the sponge microbiome using genome-centric metagenomics.</title>
        <authorList>
            <person name="Engelberts J.P."/>
            <person name="Robbins S.J."/>
            <person name="De Goeij J.M."/>
            <person name="Aranda M."/>
            <person name="Bell S.C."/>
            <person name="Webster N.S."/>
        </authorList>
    </citation>
    <scope>NUCLEOTIDE SEQUENCE</scope>
    <source>
        <strain evidence="4">SB0662_bin_9</strain>
    </source>
</reference>